<reference evidence="2 3" key="1">
    <citation type="submission" date="2019-03" db="EMBL/GenBank/DDBJ databases">
        <title>First draft genome of Liparis tanakae, snailfish: a comprehensive survey of snailfish specific genes.</title>
        <authorList>
            <person name="Kim W."/>
            <person name="Song I."/>
            <person name="Jeong J.-H."/>
            <person name="Kim D."/>
            <person name="Kim S."/>
            <person name="Ryu S."/>
            <person name="Song J.Y."/>
            <person name="Lee S.K."/>
        </authorList>
    </citation>
    <scope>NUCLEOTIDE SEQUENCE [LARGE SCALE GENOMIC DNA]</scope>
    <source>
        <tissue evidence="2">Muscle</tissue>
    </source>
</reference>
<gene>
    <name evidence="2" type="ORF">EYF80_067385</name>
</gene>
<accession>A0A4Z2E128</accession>
<comment type="caution">
    <text evidence="2">The sequence shown here is derived from an EMBL/GenBank/DDBJ whole genome shotgun (WGS) entry which is preliminary data.</text>
</comment>
<evidence type="ECO:0000313" key="2">
    <source>
        <dbReference type="EMBL" id="TNN22501.1"/>
    </source>
</evidence>
<evidence type="ECO:0000256" key="1">
    <source>
        <dbReference type="SAM" id="MobiDB-lite"/>
    </source>
</evidence>
<dbReference type="Proteomes" id="UP000314294">
    <property type="component" value="Unassembled WGS sequence"/>
</dbReference>
<dbReference type="AlphaFoldDB" id="A0A4Z2E128"/>
<sequence>MASGPRCSEGGGLSPPAEGPLSKAAFIQTLLKPDRVQSLLRGPPSGVLEQGSAGWRDARPHQRRPAGRVKM</sequence>
<dbReference type="EMBL" id="SRLO01022160">
    <property type="protein sequence ID" value="TNN22501.1"/>
    <property type="molecule type" value="Genomic_DNA"/>
</dbReference>
<protein>
    <submittedName>
        <fullName evidence="2">Uncharacterized protein</fullName>
    </submittedName>
</protein>
<name>A0A4Z2E128_9TELE</name>
<feature type="region of interest" description="Disordered" evidence="1">
    <location>
        <begin position="37"/>
        <end position="71"/>
    </location>
</feature>
<evidence type="ECO:0000313" key="3">
    <source>
        <dbReference type="Proteomes" id="UP000314294"/>
    </source>
</evidence>
<proteinExistence type="predicted"/>
<keyword evidence="3" id="KW-1185">Reference proteome</keyword>
<organism evidence="2 3">
    <name type="scientific">Liparis tanakae</name>
    <name type="common">Tanaka's snailfish</name>
    <dbReference type="NCBI Taxonomy" id="230148"/>
    <lineage>
        <taxon>Eukaryota</taxon>
        <taxon>Metazoa</taxon>
        <taxon>Chordata</taxon>
        <taxon>Craniata</taxon>
        <taxon>Vertebrata</taxon>
        <taxon>Euteleostomi</taxon>
        <taxon>Actinopterygii</taxon>
        <taxon>Neopterygii</taxon>
        <taxon>Teleostei</taxon>
        <taxon>Neoteleostei</taxon>
        <taxon>Acanthomorphata</taxon>
        <taxon>Eupercaria</taxon>
        <taxon>Perciformes</taxon>
        <taxon>Cottioidei</taxon>
        <taxon>Cottales</taxon>
        <taxon>Liparidae</taxon>
        <taxon>Liparis</taxon>
    </lineage>
</organism>
<feature type="region of interest" description="Disordered" evidence="1">
    <location>
        <begin position="1"/>
        <end position="20"/>
    </location>
</feature>
<feature type="compositionally biased region" description="Basic residues" evidence="1">
    <location>
        <begin position="61"/>
        <end position="71"/>
    </location>
</feature>